<dbReference type="OrthoDB" id="9802228at2"/>
<dbReference type="NCBIfam" id="TIGR00589">
    <property type="entry name" value="ogt"/>
    <property type="match status" value="1"/>
</dbReference>
<dbReference type="Pfam" id="PF02870">
    <property type="entry name" value="Methyltransf_1N"/>
    <property type="match status" value="1"/>
</dbReference>
<sequence length="299" mass="32582">MPTTRTDAALEAVRARIEQSDELPTLATLATQAGLSPTHLQRAFRRRFGVSPAEYHRARRFDQLRRSLREGQPVSDAVYAAGFGSGSRVYEHSDRLLGMTPASYRSGGAGAHIRYTITHTPLGPMLVAATTRGLCSVTLDDDEAALETRLRREFPHATLERVEAGREEWLDAVIAHVAHQLGWSAAEAPQLPPLDVAATAFQWRVWQALTRIPAGSTVSYGELAAGLGMPRAARAIGNACGSNRLALVVPCHRVVREDGSAGGWRWGVERKQQLLERERAVTGLGNGSGRPRSAPRSRR</sequence>
<dbReference type="InterPro" id="IPR018060">
    <property type="entry name" value="HTH_AraC"/>
</dbReference>
<evidence type="ECO:0000256" key="8">
    <source>
        <dbReference type="ARBA" id="ARBA00023163"/>
    </source>
</evidence>
<comment type="catalytic activity">
    <reaction evidence="10">
        <text>a 6-O-methyl-2'-deoxyguanosine in DNA + L-cysteinyl-[protein] = S-methyl-L-cysteinyl-[protein] + a 2'-deoxyguanosine in DNA</text>
        <dbReference type="Rhea" id="RHEA:24000"/>
        <dbReference type="Rhea" id="RHEA-COMP:10131"/>
        <dbReference type="Rhea" id="RHEA-COMP:10132"/>
        <dbReference type="Rhea" id="RHEA-COMP:11367"/>
        <dbReference type="Rhea" id="RHEA-COMP:11368"/>
        <dbReference type="ChEBI" id="CHEBI:29950"/>
        <dbReference type="ChEBI" id="CHEBI:82612"/>
        <dbReference type="ChEBI" id="CHEBI:85445"/>
        <dbReference type="ChEBI" id="CHEBI:85448"/>
        <dbReference type="EC" id="2.1.1.63"/>
    </reaction>
</comment>
<dbReference type="STRING" id="445710.ATSB10_23740"/>
<dbReference type="SUPFAM" id="SSF46689">
    <property type="entry name" value="Homeodomain-like"/>
    <property type="match status" value="1"/>
</dbReference>
<dbReference type="InterPro" id="IPR014048">
    <property type="entry name" value="MethylDNA_cys_MeTrfase_DNA-bd"/>
</dbReference>
<dbReference type="InterPro" id="IPR036631">
    <property type="entry name" value="MGMT_N_sf"/>
</dbReference>
<dbReference type="CDD" id="cd06445">
    <property type="entry name" value="ATase"/>
    <property type="match status" value="1"/>
</dbReference>
<dbReference type="GO" id="GO:0032259">
    <property type="term" value="P:methylation"/>
    <property type="evidence" value="ECO:0007669"/>
    <property type="project" value="UniProtKB-KW"/>
</dbReference>
<dbReference type="InterPro" id="IPR036388">
    <property type="entry name" value="WH-like_DNA-bd_sf"/>
</dbReference>
<dbReference type="GO" id="GO:0003908">
    <property type="term" value="F:methylated-DNA-[protein]-cysteine S-methyltransferase activity"/>
    <property type="evidence" value="ECO:0007669"/>
    <property type="project" value="UniProtKB-EC"/>
</dbReference>
<gene>
    <name evidence="13" type="ORF">ATSB10_23740</name>
</gene>
<dbReference type="SMART" id="SM00342">
    <property type="entry name" value="HTH_ARAC"/>
    <property type="match status" value="1"/>
</dbReference>
<dbReference type="PROSITE" id="PS01124">
    <property type="entry name" value="HTH_ARAC_FAMILY_2"/>
    <property type="match status" value="1"/>
</dbReference>
<dbReference type="EMBL" id="CP014841">
    <property type="protein sequence ID" value="AND69828.1"/>
    <property type="molecule type" value="Genomic_DNA"/>
</dbReference>
<dbReference type="GO" id="GO:0043565">
    <property type="term" value="F:sequence-specific DNA binding"/>
    <property type="evidence" value="ECO:0007669"/>
    <property type="project" value="InterPro"/>
</dbReference>
<dbReference type="AlphaFoldDB" id="A0A160N319"/>
<keyword evidence="6" id="KW-0227">DNA damage</keyword>
<dbReference type="InterPro" id="IPR008332">
    <property type="entry name" value="MethylG_MeTrfase_N"/>
</dbReference>
<keyword evidence="9" id="KW-0234">DNA repair</keyword>
<dbReference type="Gene3D" id="3.30.160.70">
    <property type="entry name" value="Methylated DNA-protein cysteine methyltransferase domain"/>
    <property type="match status" value="1"/>
</dbReference>
<dbReference type="PATRIC" id="fig|445710.3.peg.2367"/>
<dbReference type="PROSITE" id="PS00374">
    <property type="entry name" value="MGMT"/>
    <property type="match status" value="1"/>
</dbReference>
<dbReference type="InterPro" id="IPR036217">
    <property type="entry name" value="MethylDNA_cys_MeTrfase_DNAb"/>
</dbReference>
<accession>A0A160N319</accession>
<evidence type="ECO:0000256" key="10">
    <source>
        <dbReference type="ARBA" id="ARBA00049348"/>
    </source>
</evidence>
<evidence type="ECO:0000256" key="9">
    <source>
        <dbReference type="ARBA" id="ARBA00023204"/>
    </source>
</evidence>
<comment type="similarity">
    <text evidence="2">Belongs to the MGMT family.</text>
</comment>
<evidence type="ECO:0000256" key="1">
    <source>
        <dbReference type="ARBA" id="ARBA00001286"/>
    </source>
</evidence>
<dbReference type="Pfam" id="PF12833">
    <property type="entry name" value="HTH_18"/>
    <property type="match status" value="1"/>
</dbReference>
<dbReference type="RefSeq" id="WP_063672963.1">
    <property type="nucleotide sequence ID" value="NZ_CP014841.1"/>
</dbReference>
<feature type="region of interest" description="Disordered" evidence="11">
    <location>
        <begin position="277"/>
        <end position="299"/>
    </location>
</feature>
<name>A0A160N319_9GAMM</name>
<dbReference type="InterPro" id="IPR009057">
    <property type="entry name" value="Homeodomain-like_sf"/>
</dbReference>
<keyword evidence="5 13" id="KW-0808">Transferase</keyword>
<keyword evidence="8" id="KW-0804">Transcription</keyword>
<keyword evidence="4 13" id="KW-0489">Methyltransferase</keyword>
<feature type="domain" description="HTH araC/xylS-type" evidence="12">
    <location>
        <begin position="7"/>
        <end position="107"/>
    </location>
</feature>
<evidence type="ECO:0000313" key="14">
    <source>
        <dbReference type="Proteomes" id="UP000077255"/>
    </source>
</evidence>
<dbReference type="Pfam" id="PF01035">
    <property type="entry name" value="DNA_binding_1"/>
    <property type="match status" value="1"/>
</dbReference>
<evidence type="ECO:0000256" key="7">
    <source>
        <dbReference type="ARBA" id="ARBA00023015"/>
    </source>
</evidence>
<dbReference type="Gene3D" id="1.10.10.60">
    <property type="entry name" value="Homeodomain-like"/>
    <property type="match status" value="1"/>
</dbReference>
<comment type="catalytic activity">
    <reaction evidence="1">
        <text>a 4-O-methyl-thymidine in DNA + L-cysteinyl-[protein] = a thymidine in DNA + S-methyl-L-cysteinyl-[protein]</text>
        <dbReference type="Rhea" id="RHEA:53428"/>
        <dbReference type="Rhea" id="RHEA-COMP:10131"/>
        <dbReference type="Rhea" id="RHEA-COMP:10132"/>
        <dbReference type="Rhea" id="RHEA-COMP:13555"/>
        <dbReference type="Rhea" id="RHEA-COMP:13556"/>
        <dbReference type="ChEBI" id="CHEBI:29950"/>
        <dbReference type="ChEBI" id="CHEBI:82612"/>
        <dbReference type="ChEBI" id="CHEBI:137386"/>
        <dbReference type="ChEBI" id="CHEBI:137387"/>
        <dbReference type="EC" id="2.1.1.63"/>
    </reaction>
</comment>
<dbReference type="PANTHER" id="PTHR10815">
    <property type="entry name" value="METHYLATED-DNA--PROTEIN-CYSTEINE METHYLTRANSFERASE"/>
    <property type="match status" value="1"/>
</dbReference>
<dbReference type="KEGG" id="dtx:ATSB10_23740"/>
<evidence type="ECO:0000259" key="12">
    <source>
        <dbReference type="PROSITE" id="PS01124"/>
    </source>
</evidence>
<evidence type="ECO:0000256" key="5">
    <source>
        <dbReference type="ARBA" id="ARBA00022679"/>
    </source>
</evidence>
<dbReference type="GO" id="GO:0006281">
    <property type="term" value="P:DNA repair"/>
    <property type="evidence" value="ECO:0007669"/>
    <property type="project" value="UniProtKB-KW"/>
</dbReference>
<evidence type="ECO:0000256" key="11">
    <source>
        <dbReference type="SAM" id="MobiDB-lite"/>
    </source>
</evidence>
<keyword evidence="7" id="KW-0805">Transcription regulation</keyword>
<protein>
    <recommendedName>
        <fullName evidence="3">methylated-DNA--[protein]-cysteine S-methyltransferase</fullName>
        <ecNumber evidence="3">2.1.1.63</ecNumber>
    </recommendedName>
</protein>
<dbReference type="Gene3D" id="1.10.10.10">
    <property type="entry name" value="Winged helix-like DNA-binding domain superfamily/Winged helix DNA-binding domain"/>
    <property type="match status" value="1"/>
</dbReference>
<organism evidence="13 14">
    <name type="scientific">Dyella thiooxydans</name>
    <dbReference type="NCBI Taxonomy" id="445710"/>
    <lineage>
        <taxon>Bacteria</taxon>
        <taxon>Pseudomonadati</taxon>
        <taxon>Pseudomonadota</taxon>
        <taxon>Gammaproteobacteria</taxon>
        <taxon>Lysobacterales</taxon>
        <taxon>Rhodanobacteraceae</taxon>
        <taxon>Dyella</taxon>
    </lineage>
</organism>
<dbReference type="SUPFAM" id="SSF46767">
    <property type="entry name" value="Methylated DNA-protein cysteine methyltransferase, C-terminal domain"/>
    <property type="match status" value="1"/>
</dbReference>
<reference evidence="13 14" key="1">
    <citation type="submission" date="2016-02" db="EMBL/GenBank/DDBJ databases">
        <title>Complete genome sequencing and analysis of ATSB10, Dyella thiooxydans isolated from rhizosphere soil of sunflower (Helianthus annuus L.).</title>
        <authorList>
            <person name="Lee Y."/>
            <person name="Hwangbo K."/>
            <person name="Chung H."/>
            <person name="Yoo J."/>
            <person name="Kim K.Y."/>
            <person name="Sa T.M."/>
            <person name="Um Y."/>
            <person name="Madhaiyan M."/>
        </authorList>
    </citation>
    <scope>NUCLEOTIDE SEQUENCE [LARGE SCALE GENOMIC DNA]</scope>
    <source>
        <strain evidence="13 14">ATSB10</strain>
    </source>
</reference>
<dbReference type="FunFam" id="1.10.10.10:FF:000214">
    <property type="entry name" value="Methylated-DNA--protein-cysteine methyltransferase"/>
    <property type="match status" value="1"/>
</dbReference>
<dbReference type="Proteomes" id="UP000077255">
    <property type="component" value="Chromosome"/>
</dbReference>
<evidence type="ECO:0000256" key="2">
    <source>
        <dbReference type="ARBA" id="ARBA00008711"/>
    </source>
</evidence>
<dbReference type="PANTHER" id="PTHR10815:SF14">
    <property type="entry name" value="BIFUNCTIONAL TRANSCRIPTIONAL ACTIVATOR_DNA REPAIR ENZYME ADA"/>
    <property type="match status" value="1"/>
</dbReference>
<evidence type="ECO:0000256" key="4">
    <source>
        <dbReference type="ARBA" id="ARBA00022603"/>
    </source>
</evidence>
<proteinExistence type="inferred from homology"/>
<evidence type="ECO:0000313" key="13">
    <source>
        <dbReference type="EMBL" id="AND69828.1"/>
    </source>
</evidence>
<keyword evidence="14" id="KW-1185">Reference proteome</keyword>
<dbReference type="GO" id="GO:0003700">
    <property type="term" value="F:DNA-binding transcription factor activity"/>
    <property type="evidence" value="ECO:0007669"/>
    <property type="project" value="InterPro"/>
</dbReference>
<dbReference type="SUPFAM" id="SSF53155">
    <property type="entry name" value="Methylated DNA-protein cysteine methyltransferase domain"/>
    <property type="match status" value="1"/>
</dbReference>
<dbReference type="InterPro" id="IPR001497">
    <property type="entry name" value="MethylDNA_cys_MeTrfase_AS"/>
</dbReference>
<dbReference type="EC" id="2.1.1.63" evidence="3"/>
<evidence type="ECO:0000256" key="6">
    <source>
        <dbReference type="ARBA" id="ARBA00022763"/>
    </source>
</evidence>
<evidence type="ECO:0000256" key="3">
    <source>
        <dbReference type="ARBA" id="ARBA00011918"/>
    </source>
</evidence>